<dbReference type="EMBL" id="JAFKCV010000005">
    <property type="protein sequence ID" value="MBN7825745.1"/>
    <property type="molecule type" value="Genomic_DNA"/>
</dbReference>
<sequence length="117" mass="13923">MKRTIVLILEIAVLVVVLRSSFVQFWLADIQDNLSDWMTELATMAEREALSDLQKRIRPFIANLSDYQREYIMDITSSRSKLEHFQRYYCIEKDKNPYVYGATLIYLCSEIRKVQFD</sequence>
<dbReference type="RefSeq" id="WP_206573857.1">
    <property type="nucleotide sequence ID" value="NZ_JAFKCV010000005.1"/>
</dbReference>
<evidence type="ECO:0000313" key="2">
    <source>
        <dbReference type="Proteomes" id="UP000664654"/>
    </source>
</evidence>
<dbReference type="Proteomes" id="UP000664654">
    <property type="component" value="Unassembled WGS sequence"/>
</dbReference>
<comment type="caution">
    <text evidence="1">The sequence shown here is derived from an EMBL/GenBank/DDBJ whole genome shotgun (WGS) entry which is preliminary data.</text>
</comment>
<evidence type="ECO:0000313" key="1">
    <source>
        <dbReference type="EMBL" id="MBN7825745.1"/>
    </source>
</evidence>
<name>A0A939DP85_9ALTE</name>
<proteinExistence type="predicted"/>
<gene>
    <name evidence="1" type="ORF">J0A66_10965</name>
</gene>
<organism evidence="1 2">
    <name type="scientific">Bowmanella dokdonensis</name>
    <dbReference type="NCBI Taxonomy" id="751969"/>
    <lineage>
        <taxon>Bacteria</taxon>
        <taxon>Pseudomonadati</taxon>
        <taxon>Pseudomonadota</taxon>
        <taxon>Gammaproteobacteria</taxon>
        <taxon>Alteromonadales</taxon>
        <taxon>Alteromonadaceae</taxon>
        <taxon>Bowmanella</taxon>
    </lineage>
</organism>
<dbReference type="AlphaFoldDB" id="A0A939DP85"/>
<reference evidence="1" key="1">
    <citation type="submission" date="2021-03" db="EMBL/GenBank/DDBJ databases">
        <title>novel species isolated from a fishpond in China.</title>
        <authorList>
            <person name="Lu H."/>
            <person name="Cai Z."/>
        </authorList>
    </citation>
    <scope>NUCLEOTIDE SEQUENCE</scope>
    <source>
        <strain evidence="1">JCM 30855</strain>
    </source>
</reference>
<keyword evidence="2" id="KW-1185">Reference proteome</keyword>
<protein>
    <submittedName>
        <fullName evidence="1">Uncharacterized protein</fullName>
    </submittedName>
</protein>
<accession>A0A939DP85</accession>